<dbReference type="InterPro" id="IPR024976">
    <property type="entry name" value="DUF3885"/>
</dbReference>
<evidence type="ECO:0000313" key="3">
    <source>
        <dbReference type="Proteomes" id="UP000053372"/>
    </source>
</evidence>
<sequence>MVCEEIKLEQPLFYNNTFGLRFEIGPAEVDIWTDFDKGILNKEYFNVAFARAVSIFESAFSPDDDISIAYQIFSHGRNKIRKGNFLFKQVSNIKNRNIKFTKHREIYSQDLYGKLMCLRRVTIPNLKVKDVNSKNILLALINTDFGSMRQPSLRGECFFINHTKGLVLLLYDDRGMDIVALKKDVLQKLYKSHNAWILDYDREKIDRLFS</sequence>
<accession>A0A0V7ZG84</accession>
<organism evidence="2 3">
    <name type="scientific">Mastigocoleus testarum BC008</name>
    <dbReference type="NCBI Taxonomy" id="371196"/>
    <lineage>
        <taxon>Bacteria</taxon>
        <taxon>Bacillati</taxon>
        <taxon>Cyanobacteriota</taxon>
        <taxon>Cyanophyceae</taxon>
        <taxon>Nostocales</taxon>
        <taxon>Hapalosiphonaceae</taxon>
        <taxon>Mastigocoleus</taxon>
    </lineage>
</organism>
<name>A0A0V7ZG84_9CYAN</name>
<keyword evidence="3" id="KW-1185">Reference proteome</keyword>
<protein>
    <recommendedName>
        <fullName evidence="1">DUF3885 domain-containing protein</fullName>
    </recommendedName>
</protein>
<evidence type="ECO:0000259" key="1">
    <source>
        <dbReference type="Pfam" id="PF13021"/>
    </source>
</evidence>
<reference evidence="2 3" key="1">
    <citation type="journal article" date="2015" name="Genome Announc.">
        <title>Draft Genome of the Euendolithic (true boring) Cyanobacterium Mastigocoleus testarum strain BC008.</title>
        <authorList>
            <person name="Guida B.S."/>
            <person name="Garcia-Pichel F."/>
        </authorList>
    </citation>
    <scope>NUCLEOTIDE SEQUENCE [LARGE SCALE GENOMIC DNA]</scope>
    <source>
        <strain evidence="2 3">BC008</strain>
    </source>
</reference>
<comment type="caution">
    <text evidence="2">The sequence shown here is derived from an EMBL/GenBank/DDBJ whole genome shotgun (WGS) entry which is preliminary data.</text>
</comment>
<dbReference type="Pfam" id="PF13021">
    <property type="entry name" value="DUF3885"/>
    <property type="match status" value="1"/>
</dbReference>
<dbReference type="EMBL" id="LMTZ01000137">
    <property type="protein sequence ID" value="KST63483.1"/>
    <property type="molecule type" value="Genomic_DNA"/>
</dbReference>
<dbReference type="Proteomes" id="UP000053372">
    <property type="component" value="Unassembled WGS sequence"/>
</dbReference>
<dbReference type="RefSeq" id="WP_036264726.1">
    <property type="nucleotide sequence ID" value="NZ_LMTZ01000137.1"/>
</dbReference>
<dbReference type="AlphaFoldDB" id="A0A0V7ZG84"/>
<gene>
    <name evidence="2" type="ORF">BC008_13540</name>
</gene>
<proteinExistence type="predicted"/>
<feature type="domain" description="DUF3885" evidence="1">
    <location>
        <begin position="7"/>
        <end position="201"/>
    </location>
</feature>
<dbReference type="OrthoDB" id="72213at2"/>
<evidence type="ECO:0000313" key="2">
    <source>
        <dbReference type="EMBL" id="KST63483.1"/>
    </source>
</evidence>